<organism evidence="3 4">
    <name type="scientific">Tenacibaculum tangerinum</name>
    <dbReference type="NCBI Taxonomy" id="3038772"/>
    <lineage>
        <taxon>Bacteria</taxon>
        <taxon>Pseudomonadati</taxon>
        <taxon>Bacteroidota</taxon>
        <taxon>Flavobacteriia</taxon>
        <taxon>Flavobacteriales</taxon>
        <taxon>Flavobacteriaceae</taxon>
        <taxon>Tenacibaculum</taxon>
    </lineage>
</organism>
<reference evidence="3 4" key="1">
    <citation type="submission" date="2023-04" db="EMBL/GenBank/DDBJ databases">
        <title>Tenacibaculum tangerinum sp. nov., isolated from sea tidal flat of South Korea.</title>
        <authorList>
            <person name="Lee S.H."/>
            <person name="Kim J.-J."/>
        </authorList>
    </citation>
    <scope>NUCLEOTIDE SEQUENCE [LARGE SCALE GENOMIC DNA]</scope>
    <source>
        <strain evidence="3 4">GRR-S3-23</strain>
    </source>
</reference>
<dbReference type="PANTHER" id="PTHR34220:SF7">
    <property type="entry name" value="SENSOR HISTIDINE KINASE YPDA"/>
    <property type="match status" value="1"/>
</dbReference>
<dbReference type="InterPro" id="IPR036890">
    <property type="entry name" value="HATPase_C_sf"/>
</dbReference>
<dbReference type="RefSeq" id="WP_279651359.1">
    <property type="nucleotide sequence ID" value="NZ_CP122539.1"/>
</dbReference>
<proteinExistence type="predicted"/>
<dbReference type="InterPro" id="IPR010559">
    <property type="entry name" value="Sig_transdc_His_kin_internal"/>
</dbReference>
<keyword evidence="1" id="KW-0812">Transmembrane</keyword>
<protein>
    <submittedName>
        <fullName evidence="3">Histidine kinase</fullName>
    </submittedName>
</protein>
<keyword evidence="3" id="KW-0418">Kinase</keyword>
<keyword evidence="1" id="KW-1133">Transmembrane helix</keyword>
<sequence length="447" mass="52346">MFNKLYYTYVYLRINFNFKKTGLRERLFLATTSLDAEIKMTYSVRVQNTLTQSLLVPTKPTNFNSCYSYDKQTAPAILQKVGVKLSTIHTFIEQYSSDILRFSKRLSKKSRDYFDDFLRVNFKKKIFFYLLNNRYINIKKKQIPPFNLKTTNIPPNCIDVNTYFLDSRELKSELESSNNYQSVAVQYNVNEAGFFNRDHLLIIVLSLIIVKLIILSWSLYVDKLKKRTQFQLVKLKLTRSQMKPHVIFNVLNNIQSIMFLEDHESVCSYIKQYSMFIRYTLDMSSTEFVSLKNEIEYLTHYVALQKVNLDNSLDYTFNISASLDCENIFIPSLVVQPIIENSILHGLLPKKDNRNLVVNFLRSDDKVVVEIIDNGIGMEESRKRKINSKRSYKSLGTLFIKERIKDINSLNKTKIEMRVIDLFLKNKTHGTKVVLSFPDNLPKNQGL</sequence>
<dbReference type="Pfam" id="PF06580">
    <property type="entry name" value="His_kinase"/>
    <property type="match status" value="1"/>
</dbReference>
<dbReference type="SUPFAM" id="SSF55874">
    <property type="entry name" value="ATPase domain of HSP90 chaperone/DNA topoisomerase II/histidine kinase"/>
    <property type="match status" value="1"/>
</dbReference>
<dbReference type="Proteomes" id="UP001232001">
    <property type="component" value="Chromosome"/>
</dbReference>
<dbReference type="InterPro" id="IPR050640">
    <property type="entry name" value="Bact_2-comp_sensor_kinase"/>
</dbReference>
<evidence type="ECO:0000313" key="3">
    <source>
        <dbReference type="EMBL" id="WGH75485.1"/>
    </source>
</evidence>
<keyword evidence="1" id="KW-0472">Membrane</keyword>
<keyword evidence="4" id="KW-1185">Reference proteome</keyword>
<dbReference type="EMBL" id="CP122539">
    <property type="protein sequence ID" value="WGH75485.1"/>
    <property type="molecule type" value="Genomic_DNA"/>
</dbReference>
<evidence type="ECO:0000313" key="4">
    <source>
        <dbReference type="Proteomes" id="UP001232001"/>
    </source>
</evidence>
<gene>
    <name evidence="3" type="ORF">P8625_15680</name>
</gene>
<dbReference type="Gene3D" id="3.30.565.10">
    <property type="entry name" value="Histidine kinase-like ATPase, C-terminal domain"/>
    <property type="match status" value="1"/>
</dbReference>
<feature type="transmembrane region" description="Helical" evidence="1">
    <location>
        <begin position="200"/>
        <end position="221"/>
    </location>
</feature>
<keyword evidence="3" id="KW-0808">Transferase</keyword>
<evidence type="ECO:0000259" key="2">
    <source>
        <dbReference type="Pfam" id="PF06580"/>
    </source>
</evidence>
<accession>A0ABY8L6D4</accession>
<feature type="domain" description="Signal transduction histidine kinase internal region" evidence="2">
    <location>
        <begin position="234"/>
        <end position="312"/>
    </location>
</feature>
<evidence type="ECO:0000256" key="1">
    <source>
        <dbReference type="SAM" id="Phobius"/>
    </source>
</evidence>
<name>A0ABY8L6D4_9FLAO</name>
<dbReference type="GO" id="GO:0016301">
    <property type="term" value="F:kinase activity"/>
    <property type="evidence" value="ECO:0007669"/>
    <property type="project" value="UniProtKB-KW"/>
</dbReference>
<dbReference type="PANTHER" id="PTHR34220">
    <property type="entry name" value="SENSOR HISTIDINE KINASE YPDA"/>
    <property type="match status" value="1"/>
</dbReference>